<feature type="non-terminal residue" evidence="6">
    <location>
        <position position="1"/>
    </location>
</feature>
<evidence type="ECO:0000256" key="1">
    <source>
        <dbReference type="ARBA" id="ARBA00004167"/>
    </source>
</evidence>
<keyword evidence="3" id="KW-1133">Transmembrane helix</keyword>
<dbReference type="InterPro" id="IPR007452">
    <property type="entry name" value="TamB_C"/>
</dbReference>
<reference evidence="6" key="1">
    <citation type="submission" date="2020-05" db="EMBL/GenBank/DDBJ databases">
        <title>Sulfur intermediates as new biogeochemical hubs in an aquatic model microbial ecosystem.</title>
        <authorList>
            <person name="Vigneron A."/>
        </authorList>
    </citation>
    <scope>NUCLEOTIDE SEQUENCE</scope>
    <source>
        <strain evidence="6">Bin.250</strain>
    </source>
</reference>
<evidence type="ECO:0000256" key="4">
    <source>
        <dbReference type="ARBA" id="ARBA00023136"/>
    </source>
</evidence>
<dbReference type="Pfam" id="PF04357">
    <property type="entry name" value="TamB"/>
    <property type="match status" value="1"/>
</dbReference>
<dbReference type="GO" id="GO:0097347">
    <property type="term" value="C:TAM protein secretion complex"/>
    <property type="evidence" value="ECO:0007669"/>
    <property type="project" value="TreeGrafter"/>
</dbReference>
<comment type="subcellular location">
    <subcellularLocation>
        <location evidence="1">Membrane</location>
        <topology evidence="1">Single-pass membrane protein</topology>
    </subcellularLocation>
</comment>
<dbReference type="Proteomes" id="UP000754644">
    <property type="component" value="Unassembled WGS sequence"/>
</dbReference>
<keyword evidence="2" id="KW-0812">Transmembrane</keyword>
<dbReference type="GO" id="GO:0009306">
    <property type="term" value="P:protein secretion"/>
    <property type="evidence" value="ECO:0007669"/>
    <property type="project" value="InterPro"/>
</dbReference>
<dbReference type="PANTHER" id="PTHR36985">
    <property type="entry name" value="TRANSLOCATION AND ASSEMBLY MODULE SUBUNIT TAMB"/>
    <property type="match status" value="1"/>
</dbReference>
<gene>
    <name evidence="6" type="ORF">HQ497_08830</name>
</gene>
<proteinExistence type="predicted"/>
<dbReference type="GO" id="GO:0005886">
    <property type="term" value="C:plasma membrane"/>
    <property type="evidence" value="ECO:0007669"/>
    <property type="project" value="InterPro"/>
</dbReference>
<evidence type="ECO:0000313" key="7">
    <source>
        <dbReference type="Proteomes" id="UP000754644"/>
    </source>
</evidence>
<name>A0A972VYN9_9GAMM</name>
<feature type="domain" description="Translocation and assembly module TamB C-terminal" evidence="5">
    <location>
        <begin position="528"/>
        <end position="838"/>
    </location>
</feature>
<dbReference type="PANTHER" id="PTHR36985:SF1">
    <property type="entry name" value="TRANSLOCATION AND ASSEMBLY MODULE SUBUNIT TAMB"/>
    <property type="match status" value="1"/>
</dbReference>
<evidence type="ECO:0000256" key="2">
    <source>
        <dbReference type="ARBA" id="ARBA00022692"/>
    </source>
</evidence>
<dbReference type="AlphaFoldDB" id="A0A972VYN9"/>
<comment type="caution">
    <text evidence="6">The sequence shown here is derived from an EMBL/GenBank/DDBJ whole genome shotgun (WGS) entry which is preliminary data.</text>
</comment>
<organism evidence="6 7">
    <name type="scientific">SAR86 cluster bacterium</name>
    <dbReference type="NCBI Taxonomy" id="2030880"/>
    <lineage>
        <taxon>Bacteria</taxon>
        <taxon>Pseudomonadati</taxon>
        <taxon>Pseudomonadota</taxon>
        <taxon>Gammaproteobacteria</taxon>
        <taxon>SAR86 cluster</taxon>
    </lineage>
</organism>
<evidence type="ECO:0000256" key="3">
    <source>
        <dbReference type="ARBA" id="ARBA00022989"/>
    </source>
</evidence>
<protein>
    <submittedName>
        <fullName evidence="6">Translocation/assembly module TamB domain-containing protein</fullName>
    </submittedName>
</protein>
<keyword evidence="4" id="KW-0472">Membrane</keyword>
<evidence type="ECO:0000313" key="6">
    <source>
        <dbReference type="EMBL" id="NQV65457.1"/>
    </source>
</evidence>
<accession>A0A972VYN9</accession>
<evidence type="ECO:0000259" key="5">
    <source>
        <dbReference type="Pfam" id="PF04357"/>
    </source>
</evidence>
<dbReference type="EMBL" id="JABMOJ010000329">
    <property type="protein sequence ID" value="NQV65457.1"/>
    <property type="molecule type" value="Genomic_DNA"/>
</dbReference>
<sequence length="838" mass="89429">ALVLEQLPLPLLKPLLPPAITNSVTLLGQVSTRAAISILDGHLDLDLPNISGVVNQRALRGSARLSAKDLSDMILNVTMQLGDNRLATQLDMASQKAQLDFSGTQLSLIAPQLQGQMEVHGVVHYLLGNPILQGSVSAKNFKFNEIHLRALTATLSSADSDTHKLQLAVEALRVGDKRLGSLQADIQGSKQRQAGTLSWRLDDQAFETQVSNTVPAGTGFDQGLPLAGDLNFAGSSLTLPSGTWRSADSISLQYAARQIALGAPSCWRAEQRGAVCVEQLSWAGGRFNIGARLDHLPLNIAQLPGIAAMKLVGDLGATLRLAGSLDKWQGEFGFSLPQTLLTWSDFEVDQVLLDITGQGEIDTYSVRGGLKAQSGVEHQIEAKLQVNDVREPLTFAASATLDSQDIGLLTAVMPFVANGHGKARAVVEFAQAVAGKITSTGQAKERSGASAMLAQDAVPLRRIKGQLTLGPGVEAMIPALNLEFSDIEFSAEASSERKIEFRGQARSGVGKVALAGNSFDLLAADRQVQARLLGEQFTVINRPELQMTVSPDLEFTVVGRQVRVTGTLRLDSGQVQDKALQISARGRSADVVIVNAEPVQASGPIYELDLALTVGEQVRIILYGLNAKVSGALRIRQSASRPRQVEGILNLNEGVFSRYGVEFQLERGRLIYSGSVTNPVVDVVARREIDSTEGKITVQLLMSGTASNLQSRLMASPAMSEADALSYLILGRPLSGSTGSDGTLLAGAALSFGLKKAVPITAEIQAKLGLDELSVTGKDLDTASVVAGKRVTRDLYLEYNYGLFSRIGGLLVNYQLSERLSLQAQSGTADSLELIYKF</sequence>